<dbReference type="InterPro" id="IPR000055">
    <property type="entry name" value="Restrct_endonuc_typeI_TRD"/>
</dbReference>
<reference evidence="5 6" key="1">
    <citation type="submission" date="2016-10" db="EMBL/GenBank/DDBJ databases">
        <authorList>
            <person name="de Groot N.N."/>
        </authorList>
    </citation>
    <scope>NUCLEOTIDE SEQUENCE [LARGE SCALE GENOMIC DNA]</scope>
    <source>
        <strain evidence="5 6">CGMCC 1.8894</strain>
    </source>
</reference>
<dbReference type="Proteomes" id="UP000198539">
    <property type="component" value="Unassembled WGS sequence"/>
</dbReference>
<dbReference type="PANTHER" id="PTHR30408">
    <property type="entry name" value="TYPE-1 RESTRICTION ENZYME ECOKI SPECIFICITY PROTEIN"/>
    <property type="match status" value="1"/>
</dbReference>
<dbReference type="Gene3D" id="3.90.220.20">
    <property type="entry name" value="DNA methylase specificity domains"/>
    <property type="match status" value="2"/>
</dbReference>
<evidence type="ECO:0000313" key="6">
    <source>
        <dbReference type="Proteomes" id="UP000198539"/>
    </source>
</evidence>
<gene>
    <name evidence="5" type="ORF">SAMN04488238_11515</name>
</gene>
<evidence type="ECO:0000256" key="1">
    <source>
        <dbReference type="ARBA" id="ARBA00010923"/>
    </source>
</evidence>
<keyword evidence="2" id="KW-0680">Restriction system</keyword>
<dbReference type="EMBL" id="FNOM01000015">
    <property type="protein sequence ID" value="SDX68268.1"/>
    <property type="molecule type" value="Genomic_DNA"/>
</dbReference>
<evidence type="ECO:0000259" key="4">
    <source>
        <dbReference type="Pfam" id="PF01420"/>
    </source>
</evidence>
<keyword evidence="3" id="KW-0238">DNA-binding</keyword>
<dbReference type="SUPFAM" id="SSF116734">
    <property type="entry name" value="DNA methylase specificity domain"/>
    <property type="match status" value="2"/>
</dbReference>
<dbReference type="InterPro" id="IPR044946">
    <property type="entry name" value="Restrct_endonuc_typeI_TRD_sf"/>
</dbReference>
<dbReference type="InterPro" id="IPR052021">
    <property type="entry name" value="Type-I_RS_S_subunit"/>
</dbReference>
<dbReference type="OrthoDB" id="512700at2"/>
<comment type="similarity">
    <text evidence="1">Belongs to the type-I restriction system S methylase family.</text>
</comment>
<organism evidence="5 6">
    <name type="scientific">Roseicitreum antarcticum</name>
    <dbReference type="NCBI Taxonomy" id="564137"/>
    <lineage>
        <taxon>Bacteria</taxon>
        <taxon>Pseudomonadati</taxon>
        <taxon>Pseudomonadota</taxon>
        <taxon>Alphaproteobacteria</taxon>
        <taxon>Rhodobacterales</taxon>
        <taxon>Paracoccaceae</taxon>
        <taxon>Roseicitreum</taxon>
    </lineage>
</organism>
<name>A0A1H3DQA4_9RHOB</name>
<sequence length="409" mass="45280">MKTPANWQSVLMHRIADVRSGLSKSSNREGQSVKKPYMRVANVQDGFIDLSEVQEIDVPINQVARFTLMPGDILLIEGNGNPENLGRGCIWGGQIPDCVHQNHVFAVRTLKDAKLLPDFLMLQLQSRRGRNYLLSCAKSSTGLATLNASQLNQFPVHLPPLPEQRKIAEILRTWDEAIEKLTALRSANLSRRIWMRSHLFTGRIRLPGHTGAWREVTLGKVLTEHGLNGAGAEEVFSVSVHKGLINQIEHLGRSFAAADTGHYNRVLPGDIVYTKSPTGEFPLGIIKQSKIAQEVIVSPLYGVFTPATHALGVILDALFESPIAVRNYLHPLVQKGAKNTIAITNRRFLEGKLRLPMDPAEQAAIAEVAITTQAELACIDAEIDALTRQKRGLMQKLLTGEWRVKVETN</sequence>
<dbReference type="GO" id="GO:0009307">
    <property type="term" value="P:DNA restriction-modification system"/>
    <property type="evidence" value="ECO:0007669"/>
    <property type="project" value="UniProtKB-KW"/>
</dbReference>
<keyword evidence="5" id="KW-0255">Endonuclease</keyword>
<dbReference type="PANTHER" id="PTHR30408:SF13">
    <property type="entry name" value="TYPE I RESTRICTION ENZYME HINDI SPECIFICITY SUBUNIT"/>
    <property type="match status" value="1"/>
</dbReference>
<keyword evidence="5" id="KW-0540">Nuclease</keyword>
<protein>
    <submittedName>
        <fullName evidence="5">Restriction endonuclease S subunit</fullName>
    </submittedName>
</protein>
<keyword evidence="6" id="KW-1185">Reference proteome</keyword>
<dbReference type="STRING" id="564137.SAMN04488238_11515"/>
<dbReference type="GO" id="GO:0004519">
    <property type="term" value="F:endonuclease activity"/>
    <property type="evidence" value="ECO:0007669"/>
    <property type="project" value="UniProtKB-KW"/>
</dbReference>
<proteinExistence type="inferred from homology"/>
<accession>A0A1H3DQA4</accession>
<dbReference type="RefSeq" id="WP_092891936.1">
    <property type="nucleotide sequence ID" value="NZ_CP061500.1"/>
</dbReference>
<dbReference type="GO" id="GO:0003677">
    <property type="term" value="F:DNA binding"/>
    <property type="evidence" value="ECO:0007669"/>
    <property type="project" value="UniProtKB-KW"/>
</dbReference>
<keyword evidence="5" id="KW-0378">Hydrolase</keyword>
<dbReference type="CDD" id="cd17253">
    <property type="entry name" value="RMtype1_S_Eco933I-TRD2-CR2_like"/>
    <property type="match status" value="1"/>
</dbReference>
<evidence type="ECO:0000256" key="2">
    <source>
        <dbReference type="ARBA" id="ARBA00022747"/>
    </source>
</evidence>
<dbReference type="Pfam" id="PF01420">
    <property type="entry name" value="Methylase_S"/>
    <property type="match status" value="1"/>
</dbReference>
<dbReference type="AlphaFoldDB" id="A0A1H3DQA4"/>
<feature type="domain" description="Type I restriction modification DNA specificity" evidence="4">
    <location>
        <begin position="5"/>
        <end position="180"/>
    </location>
</feature>
<evidence type="ECO:0000313" key="5">
    <source>
        <dbReference type="EMBL" id="SDX68268.1"/>
    </source>
</evidence>
<evidence type="ECO:0000256" key="3">
    <source>
        <dbReference type="ARBA" id="ARBA00023125"/>
    </source>
</evidence>